<evidence type="ECO:0000259" key="4">
    <source>
        <dbReference type="Pfam" id="PF03976"/>
    </source>
</evidence>
<dbReference type="Proteomes" id="UP000268553">
    <property type="component" value="Unassembled WGS sequence"/>
</dbReference>
<dbReference type="Gene3D" id="3.40.50.300">
    <property type="entry name" value="P-loop containing nucleotide triphosphate hydrolases"/>
    <property type="match status" value="1"/>
</dbReference>
<keyword evidence="2" id="KW-0808">Transferase</keyword>
<dbReference type="Pfam" id="PF03976">
    <property type="entry name" value="PPK2"/>
    <property type="match status" value="1"/>
</dbReference>
<feature type="domain" description="Polyphosphate kinase-2-related" evidence="4">
    <location>
        <begin position="17"/>
        <end position="235"/>
    </location>
</feature>
<comment type="caution">
    <text evidence="5">The sequence shown here is derived from an EMBL/GenBank/DDBJ whole genome shotgun (WGS) entry which is preliminary data.</text>
</comment>
<evidence type="ECO:0000256" key="2">
    <source>
        <dbReference type="ARBA" id="ARBA00022679"/>
    </source>
</evidence>
<evidence type="ECO:0000313" key="5">
    <source>
        <dbReference type="EMBL" id="RRQ51994.1"/>
    </source>
</evidence>
<keyword evidence="6" id="KW-1185">Reference proteome</keyword>
<evidence type="ECO:0000256" key="1">
    <source>
        <dbReference type="ARBA" id="ARBA00009924"/>
    </source>
</evidence>
<dbReference type="AlphaFoldDB" id="A0A3R8RCS2"/>
<dbReference type="PIRSF" id="PIRSF028756">
    <property type="entry name" value="PPK2_prd"/>
    <property type="match status" value="1"/>
</dbReference>
<keyword evidence="3 5" id="KW-0418">Kinase</keyword>
<dbReference type="PANTHER" id="PTHR34383:SF3">
    <property type="entry name" value="POLYPHOSPHATE:AMP PHOSPHOTRANSFERASE"/>
    <property type="match status" value="1"/>
</dbReference>
<dbReference type="SUPFAM" id="SSF52540">
    <property type="entry name" value="P-loop containing nucleoside triphosphate hydrolases"/>
    <property type="match status" value="1"/>
</dbReference>
<comment type="similarity">
    <text evidence="1">Belongs to the polyphosphate kinase 2 (PPK2) family. Class I subfamily.</text>
</comment>
<dbReference type="PANTHER" id="PTHR34383">
    <property type="entry name" value="POLYPHOSPHATE:AMP PHOSPHOTRANSFERASE-RELATED"/>
    <property type="match status" value="1"/>
</dbReference>
<name>A0A3R8RCS2_9SPHN</name>
<evidence type="ECO:0000313" key="6">
    <source>
        <dbReference type="Proteomes" id="UP000268553"/>
    </source>
</evidence>
<evidence type="ECO:0000256" key="3">
    <source>
        <dbReference type="ARBA" id="ARBA00022777"/>
    </source>
</evidence>
<accession>A0A3R8RCS2</accession>
<proteinExistence type="inferred from homology"/>
<sequence length="261" mass="30145">MPIDLSQFEVGKAYDGPYEKDLKSLQDSLSELQALHILHEARTLIIFEGWDAAGKGGAIKRMTSSLDPRFYHVFPISAPTSEEKDKHFLWRFWSKLPGKLEISIWDRSHYGRVLVERVERFCTEAEWRRGYDEINEFESRQSEIGTKIIKIFLHVSAETQDKVLIERLDDPAKRWKVTAEDFRNRAKRNEYLDALNEMFEHTDTRLAPWTVIDGNNQKAARIAVLSHVIAEFKKSVPQEFPEANPAIVALAQRTIGYSPKG</sequence>
<protein>
    <submittedName>
        <fullName evidence="5">Polyphosphate kinase</fullName>
    </submittedName>
</protein>
<organism evidence="5 6">
    <name type="scientific">Sphingorhabdus wooponensis</name>
    <dbReference type="NCBI Taxonomy" id="940136"/>
    <lineage>
        <taxon>Bacteria</taxon>
        <taxon>Pseudomonadati</taxon>
        <taxon>Pseudomonadota</taxon>
        <taxon>Alphaproteobacteria</taxon>
        <taxon>Sphingomonadales</taxon>
        <taxon>Sphingomonadaceae</taxon>
        <taxon>Sphingorhabdus</taxon>
    </lineage>
</organism>
<gene>
    <name evidence="5" type="ORF">D7D48_03730</name>
</gene>
<dbReference type="GO" id="GO:0008976">
    <property type="term" value="F:polyphosphate kinase activity"/>
    <property type="evidence" value="ECO:0007669"/>
    <property type="project" value="InterPro"/>
</dbReference>
<dbReference type="InterPro" id="IPR022488">
    <property type="entry name" value="PPK2-related"/>
</dbReference>
<reference evidence="5 6" key="1">
    <citation type="submission" date="2018-12" db="EMBL/GenBank/DDBJ databases">
        <authorList>
            <person name="Kim S.-J."/>
            <person name="Jung G.-Y."/>
        </authorList>
    </citation>
    <scope>NUCLEOTIDE SEQUENCE [LARGE SCALE GENOMIC DNA]</scope>
    <source>
        <strain evidence="5 6">03SU3-P</strain>
    </source>
</reference>
<dbReference type="RefSeq" id="WP_125230010.1">
    <property type="nucleotide sequence ID" value="NZ_RWJI01000001.1"/>
</dbReference>
<dbReference type="InterPro" id="IPR016898">
    <property type="entry name" value="Polyphosphate_phosphotransfera"/>
</dbReference>
<dbReference type="OrthoDB" id="9775224at2"/>
<dbReference type="InterPro" id="IPR027417">
    <property type="entry name" value="P-loop_NTPase"/>
</dbReference>
<dbReference type="EMBL" id="RWJI01000001">
    <property type="protein sequence ID" value="RRQ51994.1"/>
    <property type="molecule type" value="Genomic_DNA"/>
</dbReference>